<evidence type="ECO:0000256" key="1">
    <source>
        <dbReference type="SAM" id="Phobius"/>
    </source>
</evidence>
<dbReference type="EMBL" id="QRBF01000002">
    <property type="protein sequence ID" value="RDS85493.1"/>
    <property type="molecule type" value="Genomic_DNA"/>
</dbReference>
<sequence>MMANNMSRSAGLGALLSAMVAAVQWRLLLLWMLIMLIPATVVALPLWKMLGGMMDTSVHSAEWAQHFNDLMFSDVIMSLSEHPQWLTAATLLGLLFTLLLSPFLDGMIVGSGRAGRRLSFGALLQNGLIEYGRMFRVMLWSVLLYGIVAAVFGAASHMTEKHAETAVLESQVDAYHSIVHWVLLIVFVLVQSIVESTRSAFIADTSLRSATRALGRGFRQLFKRPLRTLLFYIVVTLVGLLMASVFAVARIHVTAFGMGFLIALVLSQLIVVAIGWMRTARLFALAGVARSIVPGSRPQAEYR</sequence>
<keyword evidence="1" id="KW-0812">Transmembrane</keyword>
<dbReference type="AlphaFoldDB" id="A0A370XAP1"/>
<dbReference type="Proteomes" id="UP000255334">
    <property type="component" value="Unassembled WGS sequence"/>
</dbReference>
<dbReference type="OrthoDB" id="5951414at2"/>
<keyword evidence="1" id="KW-0472">Membrane</keyword>
<proteinExistence type="predicted"/>
<evidence type="ECO:0000313" key="3">
    <source>
        <dbReference type="Proteomes" id="UP000255334"/>
    </source>
</evidence>
<evidence type="ECO:0000313" key="2">
    <source>
        <dbReference type="EMBL" id="RDS85493.1"/>
    </source>
</evidence>
<feature type="transmembrane region" description="Helical" evidence="1">
    <location>
        <begin position="137"/>
        <end position="155"/>
    </location>
</feature>
<comment type="caution">
    <text evidence="2">The sequence shown here is derived from an EMBL/GenBank/DDBJ whole genome shotgun (WGS) entry which is preliminary data.</text>
</comment>
<organism evidence="2 3">
    <name type="scientific">Dyella psychrodurans</name>
    <dbReference type="NCBI Taxonomy" id="1927960"/>
    <lineage>
        <taxon>Bacteria</taxon>
        <taxon>Pseudomonadati</taxon>
        <taxon>Pseudomonadota</taxon>
        <taxon>Gammaproteobacteria</taxon>
        <taxon>Lysobacterales</taxon>
        <taxon>Rhodanobacteraceae</taxon>
        <taxon>Dyella</taxon>
    </lineage>
</organism>
<accession>A0A370XAP1</accession>
<name>A0A370XAP1_9GAMM</name>
<feature type="transmembrane region" description="Helical" evidence="1">
    <location>
        <begin position="175"/>
        <end position="194"/>
    </location>
</feature>
<gene>
    <name evidence="2" type="ORF">DWU99_08275</name>
</gene>
<feature type="transmembrane region" description="Helical" evidence="1">
    <location>
        <begin position="229"/>
        <end position="249"/>
    </location>
</feature>
<protein>
    <submittedName>
        <fullName evidence="2">Uncharacterized protein</fullName>
    </submittedName>
</protein>
<keyword evidence="3" id="KW-1185">Reference proteome</keyword>
<feature type="transmembrane region" description="Helical" evidence="1">
    <location>
        <begin position="85"/>
        <end position="109"/>
    </location>
</feature>
<reference evidence="2 3" key="1">
    <citation type="submission" date="2018-07" db="EMBL/GenBank/DDBJ databases">
        <title>Dyella monticola sp. nov. and Dyella psychrodurans sp. nov. isolated from monsoon evergreen broad-leaved forest soil of Dinghu Mountain, China.</title>
        <authorList>
            <person name="Gao Z."/>
            <person name="Qiu L."/>
        </authorList>
    </citation>
    <scope>NUCLEOTIDE SEQUENCE [LARGE SCALE GENOMIC DNA]</scope>
    <source>
        <strain evidence="2 3">4MSK11</strain>
    </source>
</reference>
<feature type="transmembrane region" description="Helical" evidence="1">
    <location>
        <begin position="255"/>
        <end position="276"/>
    </location>
</feature>
<keyword evidence="1" id="KW-1133">Transmembrane helix</keyword>